<name>A0A2S4WE91_9BASI</name>
<dbReference type="InterPro" id="IPR000172">
    <property type="entry name" value="GMC_OxRdtase_N"/>
</dbReference>
<dbReference type="VEuPathDB" id="FungiDB:PSTT_16405"/>
<feature type="region of interest" description="Disordered" evidence="5">
    <location>
        <begin position="1381"/>
        <end position="1429"/>
    </location>
</feature>
<evidence type="ECO:0000256" key="5">
    <source>
        <dbReference type="SAM" id="MobiDB-lite"/>
    </source>
</evidence>
<protein>
    <recommendedName>
        <fullName evidence="6">Glucose-methanol-choline oxidoreductase N-terminal domain-containing protein</fullName>
    </recommendedName>
</protein>
<feature type="domain" description="Glucose-methanol-choline oxidoreductase N-terminal" evidence="6">
    <location>
        <begin position="1829"/>
        <end position="1843"/>
    </location>
</feature>
<dbReference type="GO" id="GO:0016614">
    <property type="term" value="F:oxidoreductase activity, acting on CH-OH group of donors"/>
    <property type="evidence" value="ECO:0007669"/>
    <property type="project" value="InterPro"/>
</dbReference>
<comment type="caution">
    <text evidence="7">The sequence shown here is derived from an EMBL/GenBank/DDBJ whole genome shotgun (WGS) entry which is preliminary data.</text>
</comment>
<accession>A0A2S4WE91</accession>
<evidence type="ECO:0000256" key="1">
    <source>
        <dbReference type="ARBA" id="ARBA00001974"/>
    </source>
</evidence>
<reference evidence="7 8" key="1">
    <citation type="submission" date="2017-12" db="EMBL/GenBank/DDBJ databases">
        <title>Gene loss provides genomic basis for host adaptation in cereal stripe rust fungi.</title>
        <authorList>
            <person name="Xia C."/>
        </authorList>
    </citation>
    <scope>NUCLEOTIDE SEQUENCE [LARGE SCALE GENOMIC DNA]</scope>
    <source>
        <strain evidence="7 8">93TX-2</strain>
    </source>
</reference>
<evidence type="ECO:0000313" key="8">
    <source>
        <dbReference type="Proteomes" id="UP000238274"/>
    </source>
</evidence>
<gene>
    <name evidence="7" type="ORF">PSHT_03887</name>
</gene>
<feature type="domain" description="Glucose-methanol-choline oxidoreductase N-terminal" evidence="6">
    <location>
        <begin position="284"/>
        <end position="298"/>
    </location>
</feature>
<dbReference type="InterPro" id="IPR019002">
    <property type="entry name" value="Ribosome_biogenesis_Nop16"/>
</dbReference>
<comment type="similarity">
    <text evidence="2">Belongs to the GMC oxidoreductase family.</text>
</comment>
<evidence type="ECO:0000256" key="2">
    <source>
        <dbReference type="ARBA" id="ARBA00010790"/>
    </source>
</evidence>
<dbReference type="VEuPathDB" id="FungiDB:PSTT_16407"/>
<feature type="non-terminal residue" evidence="7">
    <location>
        <position position="2145"/>
    </location>
</feature>
<evidence type="ECO:0000256" key="4">
    <source>
        <dbReference type="ARBA" id="ARBA00022827"/>
    </source>
</evidence>
<evidence type="ECO:0000313" key="7">
    <source>
        <dbReference type="EMBL" id="POW20071.1"/>
    </source>
</evidence>
<dbReference type="PANTHER" id="PTHR11552">
    <property type="entry name" value="GLUCOSE-METHANOL-CHOLINE GMC OXIDOREDUCTASE"/>
    <property type="match status" value="1"/>
</dbReference>
<dbReference type="PANTHER" id="PTHR11552:SF147">
    <property type="entry name" value="CHOLINE DEHYDROGENASE, MITOCHONDRIAL"/>
    <property type="match status" value="1"/>
</dbReference>
<dbReference type="Gene3D" id="3.50.50.60">
    <property type="entry name" value="FAD/NAD(P)-binding domain"/>
    <property type="match status" value="4"/>
</dbReference>
<keyword evidence="4" id="KW-0274">FAD</keyword>
<keyword evidence="3" id="KW-0285">Flavoprotein</keyword>
<dbReference type="Pfam" id="PF09420">
    <property type="entry name" value="Nop16"/>
    <property type="match status" value="1"/>
</dbReference>
<feature type="region of interest" description="Disordered" evidence="5">
    <location>
        <begin position="1490"/>
        <end position="1509"/>
    </location>
</feature>
<dbReference type="GO" id="GO:0050660">
    <property type="term" value="F:flavin adenine dinucleotide binding"/>
    <property type="evidence" value="ECO:0007669"/>
    <property type="project" value="InterPro"/>
</dbReference>
<dbReference type="Pfam" id="PF00732">
    <property type="entry name" value="GMC_oxred_N"/>
    <property type="match status" value="3"/>
</dbReference>
<dbReference type="Gene3D" id="3.30.560.10">
    <property type="entry name" value="Glucose Oxidase, domain 3"/>
    <property type="match status" value="2"/>
</dbReference>
<feature type="compositionally biased region" description="Basic and acidic residues" evidence="5">
    <location>
        <begin position="1420"/>
        <end position="1429"/>
    </location>
</feature>
<dbReference type="InterPro" id="IPR007867">
    <property type="entry name" value="GMC_OxRtase_C"/>
</dbReference>
<dbReference type="VEuPathDB" id="FungiDB:PSTT_03241"/>
<reference evidence="8" key="2">
    <citation type="journal article" date="2018" name="BMC Genomics">
        <title>Genomic insights into host adaptation between the wheat stripe rust pathogen (Puccinia striiformis f. sp. tritici) and the barley stripe rust pathogen (Puccinia striiformis f. sp. hordei).</title>
        <authorList>
            <person name="Xia C."/>
            <person name="Wang M."/>
            <person name="Yin C."/>
            <person name="Cornejo O.E."/>
            <person name="Hulbert S.H."/>
            <person name="Chen X."/>
        </authorList>
    </citation>
    <scope>NUCLEOTIDE SEQUENCE [LARGE SCALE GENOMIC DNA]</scope>
    <source>
        <strain evidence="8">93TX-2</strain>
    </source>
</reference>
<dbReference type="SUPFAM" id="SSF54373">
    <property type="entry name" value="FAD-linked reductases, C-terminal domain"/>
    <property type="match status" value="3"/>
</dbReference>
<keyword evidence="8" id="KW-1185">Reference proteome</keyword>
<dbReference type="OrthoDB" id="269227at2759"/>
<comment type="cofactor">
    <cofactor evidence="1">
        <name>FAD</name>
        <dbReference type="ChEBI" id="CHEBI:57692"/>
    </cofactor>
</comment>
<feature type="compositionally biased region" description="Acidic residues" evidence="5">
    <location>
        <begin position="1385"/>
        <end position="1403"/>
    </location>
</feature>
<dbReference type="PROSITE" id="PS00624">
    <property type="entry name" value="GMC_OXRED_2"/>
    <property type="match status" value="2"/>
</dbReference>
<sequence>MSEVFDFIVVGGGQAGLTVASRLSENPKLKVLVLEAGGTGIGNDGIRIPGMIGGWKMNDSTPDCYKCFTTLGSDIDWKYSTVPQEGANHREIYYPRGKVLGGSSAINFIISTKAEVEDYEAIKRLGNPGWGWSEIDRASKKGERLAPPITDSDYIYNTENHGTDGPVTNSFPKYIPPQFRPYFAASAAASGVIQNEDPFGGKLGGACIIPSAIDTKGARVTSATAYYFPHQSRPNLIVRVDCEVNKLILQETQINGEIQVLGVEYSSGGTVCRVMADEVIMSAGSIGTPAILERSGIGKASILKSLNIPIALHLEGVGSNLSDHLFVLSTYRLKPGHRTADDLAKDVEYAAEQKLIYDKSGSGMFSHALSVLDFQSLKSIVSEEVLEDGLKLLEECPSYMSPKQFEAVVNRIKNGVVIEYFLLNAFLVGDLNQLYTTFGDSSPKTLFITFYLNTEGIRWPPGQRHALHGRGDFTAVPIIARLVSHQEPRSQCGAFNRSTVYLQALLVDQSVANFLSEYLVHPFDAWLMVQGAKHIRKIMRQDAYKDIIIDEQYPGPSVQTDEEWGESIRSRISTSYHPSGTCSMLPQSESGVVDSQLKVYGTRNLRVVDARDFEVVECPSLLTPLVPGPNEYKDFASYPFLMSSASETSSLPLVSLSSASENSPIPFRHQPLLSFALCPTLAPICSVDIQIDHRLSLIAFIRSHHARPWLKNLQPTFPCSVPPRIPYGKHARNVRLYCRMAVASRLSEDPALTVLVLEAGGTGVNNTGISIPGLVGTTLGTDVDWKYSTVPQSGANQRQVYYPRGKVLGGSSAINFLINTKAEKNDYNAIENLGNPGWGWSEMDRASKKSEQFIIPEPDSPFPFNPIYHGLSGPAANSFPKYVPPQFKPYFPAAVLATVPNRAIETTDPFGGDLEGAYIFPSAIDAMSGRVTSATAYYLPIQSRSNLVVRTDALVSKLISKRTEGQALQVVGVEYSSFGTVSRAMVNKEVIMSSGSIGTPAILERTVGSNLADHPALLGTYRLRSGIVSSDDLLRNATFAAEQTSIYMQTGGGLLSHGISVLDYQTLKSIVSPEELLVGMKLLKRDPSAMSENQFTAISDRILNGVAVEFLLINAFFEADNLPDPNTSYLTIATTLQHPLSRGSSHINSQEPSQSPLIDPGFLSHPFDAWLMVQAAKHARKIMAQPQYKNVILNEHYPGLSVQTDAEWLRSVKSRLTTRTPMSDHPIGTSSMMPQNQAGVVDPQLKVYGTQNLRVVDASVIPIHIGAHPAMTVYAIAEKAAEMILKSRTQRRKARSGKPKATLSKFANSKLKKVTPRNFPGALENSYNPRQTPRQNYERLGLLSGKLDPRLAGGIEKNTDLQNIWLNKYKKKDEFEILRTTSDGEVIENEDEDTEDEESDEDNSMNSTESEQEPPTVVNRDPKLAKGEGRIIRDASGKIVKVVIGDDAEIELEPTTEDPAKIVIERNLHPSTSTPWGNPLDMPTYEQAPCSADHQPAPTHQGIGYQNPRRGVVAPKTKFVEELEKISSNRLATYTETLRKKQHLSDNQTDWLLKLIEKHGLDNTHSMARDLKLNKDQKTEGELRRLTVASRLSENPKLKVLVLEAGGTGIGNDGIRIPGMIVTTLGSDIDWKYSTVPQEGANHREIYYPRGKVLGGSSAINFIISTKAEVEDYEAIERLGNPGWGWSEIDRASKKSERLAPPITDSDYIYNPDNHGTDGPVTNSLPKYIPPQFRPYFAASAAASGVIQDKDAFCGKLGGACIIPSAIDTKGARVTSATAYYFPNQSRPNLIVRVDCEVNKLILQETQINGEIQVLGVEYSSGGTSMSAGSIGTPAILERSGIGKASILKSLNIPIALNLEGVGSNLSDHPALLATYRLKRGHRTVEDLSKDVEYAAEQKLIYDKSGSGMFSHALSVLDFQSLKSIVSEEVLEDGLKLLEECPSYMSPKQFEAVVNRIKNGVVVEYFLLNAFLESDGPPDKDTPYMALGTILQYPLSRGSSHIKSQDPSVAPLIDPQFVMHPFDAWLMVQGAKYARKIMRQDAYKDIIIDEQYPGPSVQTDEEWEESIRSRISTSYHPSGTCSMLPQSESGVVDSQLKVYGTRNLRVVDASILPIQLSGHPVMTVYAIAEKAAEMILNQGPSILSS</sequence>
<feature type="region of interest" description="Disordered" evidence="5">
    <location>
        <begin position="1316"/>
        <end position="1335"/>
    </location>
</feature>
<dbReference type="InterPro" id="IPR012132">
    <property type="entry name" value="GMC_OxRdtase"/>
</dbReference>
<dbReference type="SUPFAM" id="SSF51905">
    <property type="entry name" value="FAD/NAD(P)-binding domain"/>
    <property type="match status" value="3"/>
</dbReference>
<feature type="compositionally biased region" description="Polar residues" evidence="5">
    <location>
        <begin position="1325"/>
        <end position="1335"/>
    </location>
</feature>
<dbReference type="Pfam" id="PF05199">
    <property type="entry name" value="GMC_oxred_C"/>
    <property type="match status" value="3"/>
</dbReference>
<proteinExistence type="inferred from homology"/>
<evidence type="ECO:0000256" key="3">
    <source>
        <dbReference type="ARBA" id="ARBA00022630"/>
    </source>
</evidence>
<reference evidence="8" key="3">
    <citation type="journal article" date="2018" name="Mol. Plant Microbe Interact.">
        <title>Genome sequence resources for the wheat stripe rust pathogen (Puccinia striiformis f. sp. tritici) and the barley stripe rust pathogen (Puccinia striiformis f. sp. hordei).</title>
        <authorList>
            <person name="Xia C."/>
            <person name="Wang M."/>
            <person name="Yin C."/>
            <person name="Cornejo O.E."/>
            <person name="Hulbert S.H."/>
            <person name="Chen X."/>
        </authorList>
    </citation>
    <scope>NUCLEOTIDE SEQUENCE [LARGE SCALE GENOMIC DNA]</scope>
    <source>
        <strain evidence="8">93TX-2</strain>
    </source>
</reference>
<dbReference type="InterPro" id="IPR036188">
    <property type="entry name" value="FAD/NAD-bd_sf"/>
</dbReference>
<dbReference type="Proteomes" id="UP000238274">
    <property type="component" value="Unassembled WGS sequence"/>
</dbReference>
<dbReference type="VEuPathDB" id="FungiDB:PSHT_03887"/>
<evidence type="ECO:0000259" key="6">
    <source>
        <dbReference type="PROSITE" id="PS00624"/>
    </source>
</evidence>
<organism evidence="7 8">
    <name type="scientific">Puccinia striiformis</name>
    <dbReference type="NCBI Taxonomy" id="27350"/>
    <lineage>
        <taxon>Eukaryota</taxon>
        <taxon>Fungi</taxon>
        <taxon>Dikarya</taxon>
        <taxon>Basidiomycota</taxon>
        <taxon>Pucciniomycotina</taxon>
        <taxon>Pucciniomycetes</taxon>
        <taxon>Pucciniales</taxon>
        <taxon>Pucciniaceae</taxon>
        <taxon>Puccinia</taxon>
    </lineage>
</organism>
<dbReference type="EMBL" id="PKSM01000038">
    <property type="protein sequence ID" value="POW20071.1"/>
    <property type="molecule type" value="Genomic_DNA"/>
</dbReference>